<evidence type="ECO:0000256" key="5">
    <source>
        <dbReference type="ARBA" id="ARBA00022679"/>
    </source>
</evidence>
<keyword evidence="9" id="KW-0902">Two-component regulatory system</keyword>
<dbReference type="CDD" id="cd00075">
    <property type="entry name" value="HATPase"/>
    <property type="match status" value="1"/>
</dbReference>
<dbReference type="Proteomes" id="UP001596072">
    <property type="component" value="Unassembled WGS sequence"/>
</dbReference>
<evidence type="ECO:0000256" key="11">
    <source>
        <dbReference type="SAM" id="Phobius"/>
    </source>
</evidence>
<dbReference type="PROSITE" id="PS50885">
    <property type="entry name" value="HAMP"/>
    <property type="match status" value="1"/>
</dbReference>
<dbReference type="InterPro" id="IPR003661">
    <property type="entry name" value="HisK_dim/P_dom"/>
</dbReference>
<keyword evidence="16" id="KW-1185">Reference proteome</keyword>
<dbReference type="InterPro" id="IPR003594">
    <property type="entry name" value="HATPase_dom"/>
</dbReference>
<evidence type="ECO:0000259" key="13">
    <source>
        <dbReference type="PROSITE" id="PS50885"/>
    </source>
</evidence>
<name>A0ABW0ZC33_9ACTN</name>
<keyword evidence="8 11" id="KW-1133">Transmembrane helix</keyword>
<evidence type="ECO:0000256" key="4">
    <source>
        <dbReference type="ARBA" id="ARBA00022553"/>
    </source>
</evidence>
<dbReference type="SMART" id="SM00388">
    <property type="entry name" value="HisKA"/>
    <property type="match status" value="1"/>
</dbReference>
<dbReference type="InterPro" id="IPR003605">
    <property type="entry name" value="GS_dom"/>
</dbReference>
<comment type="catalytic activity">
    <reaction evidence="1">
        <text>ATP + protein L-histidine = ADP + protein N-phospho-L-histidine.</text>
        <dbReference type="EC" id="2.7.13.3"/>
    </reaction>
</comment>
<keyword evidence="5" id="KW-0808">Transferase</keyword>
<feature type="transmembrane region" description="Helical" evidence="11">
    <location>
        <begin position="155"/>
        <end position="178"/>
    </location>
</feature>
<dbReference type="InterPro" id="IPR005467">
    <property type="entry name" value="His_kinase_dom"/>
</dbReference>
<dbReference type="PANTHER" id="PTHR45436:SF5">
    <property type="entry name" value="SENSOR HISTIDINE KINASE TRCS"/>
    <property type="match status" value="1"/>
</dbReference>
<evidence type="ECO:0000256" key="3">
    <source>
        <dbReference type="ARBA" id="ARBA00012438"/>
    </source>
</evidence>
<dbReference type="Gene3D" id="6.10.340.10">
    <property type="match status" value="1"/>
</dbReference>
<evidence type="ECO:0000256" key="10">
    <source>
        <dbReference type="ARBA" id="ARBA00023136"/>
    </source>
</evidence>
<dbReference type="PROSITE" id="PS51256">
    <property type="entry name" value="GS"/>
    <property type="match status" value="1"/>
</dbReference>
<dbReference type="InterPro" id="IPR036890">
    <property type="entry name" value="HATPase_C_sf"/>
</dbReference>
<evidence type="ECO:0000256" key="2">
    <source>
        <dbReference type="ARBA" id="ARBA00004236"/>
    </source>
</evidence>
<dbReference type="GO" id="GO:0016301">
    <property type="term" value="F:kinase activity"/>
    <property type="evidence" value="ECO:0007669"/>
    <property type="project" value="UniProtKB-KW"/>
</dbReference>
<accession>A0ABW0ZC33</accession>
<dbReference type="RefSeq" id="WP_136432500.1">
    <property type="nucleotide sequence ID" value="NZ_JBHSNS010000001.1"/>
</dbReference>
<feature type="transmembrane region" description="Helical" evidence="11">
    <location>
        <begin position="17"/>
        <end position="40"/>
    </location>
</feature>
<evidence type="ECO:0000256" key="7">
    <source>
        <dbReference type="ARBA" id="ARBA00022777"/>
    </source>
</evidence>
<dbReference type="InterPro" id="IPR036097">
    <property type="entry name" value="HisK_dim/P_sf"/>
</dbReference>
<comment type="subcellular location">
    <subcellularLocation>
        <location evidence="2">Cell membrane</location>
    </subcellularLocation>
</comment>
<dbReference type="SMART" id="SM00387">
    <property type="entry name" value="HATPase_c"/>
    <property type="match status" value="1"/>
</dbReference>
<dbReference type="PROSITE" id="PS50109">
    <property type="entry name" value="HIS_KIN"/>
    <property type="match status" value="1"/>
</dbReference>
<dbReference type="SMART" id="SM00304">
    <property type="entry name" value="HAMP"/>
    <property type="match status" value="1"/>
</dbReference>
<dbReference type="InterPro" id="IPR004358">
    <property type="entry name" value="Sig_transdc_His_kin-like_C"/>
</dbReference>
<keyword evidence="4" id="KW-0597">Phosphoprotein</keyword>
<evidence type="ECO:0000256" key="9">
    <source>
        <dbReference type="ARBA" id="ARBA00023012"/>
    </source>
</evidence>
<feature type="domain" description="HAMP" evidence="13">
    <location>
        <begin position="180"/>
        <end position="233"/>
    </location>
</feature>
<evidence type="ECO:0000256" key="1">
    <source>
        <dbReference type="ARBA" id="ARBA00000085"/>
    </source>
</evidence>
<dbReference type="PANTHER" id="PTHR45436">
    <property type="entry name" value="SENSOR HISTIDINE KINASE YKOH"/>
    <property type="match status" value="1"/>
</dbReference>
<feature type="domain" description="GS" evidence="14">
    <location>
        <begin position="383"/>
        <end position="416"/>
    </location>
</feature>
<proteinExistence type="predicted"/>
<organism evidence="15 16">
    <name type="scientific">Nocardioides vastitatis</name>
    <dbReference type="NCBI Taxonomy" id="2568655"/>
    <lineage>
        <taxon>Bacteria</taxon>
        <taxon>Bacillati</taxon>
        <taxon>Actinomycetota</taxon>
        <taxon>Actinomycetes</taxon>
        <taxon>Propionibacteriales</taxon>
        <taxon>Nocardioidaceae</taxon>
        <taxon>Nocardioides</taxon>
    </lineage>
</organism>
<evidence type="ECO:0000259" key="14">
    <source>
        <dbReference type="PROSITE" id="PS51256"/>
    </source>
</evidence>
<dbReference type="SUPFAM" id="SSF55874">
    <property type="entry name" value="ATPase domain of HSP90 chaperone/DNA topoisomerase II/histidine kinase"/>
    <property type="match status" value="1"/>
</dbReference>
<feature type="domain" description="Histidine kinase" evidence="12">
    <location>
        <begin position="241"/>
        <end position="438"/>
    </location>
</feature>
<keyword evidence="6 11" id="KW-0812">Transmembrane</keyword>
<dbReference type="CDD" id="cd00082">
    <property type="entry name" value="HisKA"/>
    <property type="match status" value="1"/>
</dbReference>
<dbReference type="EC" id="2.7.13.3" evidence="3"/>
<comment type="caution">
    <text evidence="15">The sequence shown here is derived from an EMBL/GenBank/DDBJ whole genome shotgun (WGS) entry which is preliminary data.</text>
</comment>
<keyword evidence="7 15" id="KW-0418">Kinase</keyword>
<evidence type="ECO:0000256" key="8">
    <source>
        <dbReference type="ARBA" id="ARBA00022989"/>
    </source>
</evidence>
<sequence length="438" mass="46209">MRPRLGSLGLGSFRSQIIVLTACVTAFAMALLTLVLQLLLADLTRRNVDALLEDRADAVASSAVATSTGDRLVVPDADLDAGVVVYDDQGRQVTGTATRGLQREYDALGTTDRREYRDIDDEIRLIAEPFATDSGSRGVVVVSERLAPYEQAERYALIVSLVTGLLATGAAAAIAAWVTTRALRPVGVLATTAAEWSEHDLARRFDLGPPTNEITSLAATLDTLLDKVSMAISSEQRLTSELAHELRTPLTAVQGTADLVLMREELPVSAREDLEEISVAARRMAATIETLLELARSDVTLLAAASCSLVEVVDEVVCSLSAGRGSFAVDIDDDRVGAPRDLVLRAVAPVVENAARFARATVTVTSSTADGHGVRLLIADDGPGIPEGLDDIFEPGTTSGSGAGLGLAIARRVARSVGGELELTSRNPTVFTVRLPSA</sequence>
<reference evidence="16" key="1">
    <citation type="journal article" date="2019" name="Int. J. Syst. Evol. Microbiol.">
        <title>The Global Catalogue of Microorganisms (GCM) 10K type strain sequencing project: providing services to taxonomists for standard genome sequencing and annotation.</title>
        <authorList>
            <consortium name="The Broad Institute Genomics Platform"/>
            <consortium name="The Broad Institute Genome Sequencing Center for Infectious Disease"/>
            <person name="Wu L."/>
            <person name="Ma J."/>
        </authorList>
    </citation>
    <scope>NUCLEOTIDE SEQUENCE [LARGE SCALE GENOMIC DNA]</scope>
    <source>
        <strain evidence="16">YIM 94188</strain>
    </source>
</reference>
<dbReference type="EMBL" id="JBHSNS010000001">
    <property type="protein sequence ID" value="MFC5727862.1"/>
    <property type="molecule type" value="Genomic_DNA"/>
</dbReference>
<evidence type="ECO:0000313" key="16">
    <source>
        <dbReference type="Proteomes" id="UP001596072"/>
    </source>
</evidence>
<evidence type="ECO:0000256" key="6">
    <source>
        <dbReference type="ARBA" id="ARBA00022692"/>
    </source>
</evidence>
<gene>
    <name evidence="15" type="ORF">ACFPQB_02960</name>
</gene>
<dbReference type="Gene3D" id="3.30.565.10">
    <property type="entry name" value="Histidine kinase-like ATPase, C-terminal domain"/>
    <property type="match status" value="1"/>
</dbReference>
<evidence type="ECO:0000313" key="15">
    <source>
        <dbReference type="EMBL" id="MFC5727862.1"/>
    </source>
</evidence>
<keyword evidence="10 11" id="KW-0472">Membrane</keyword>
<dbReference type="PRINTS" id="PR00344">
    <property type="entry name" value="BCTRLSENSOR"/>
</dbReference>
<dbReference type="SUPFAM" id="SSF47384">
    <property type="entry name" value="Homodimeric domain of signal transducing histidine kinase"/>
    <property type="match status" value="1"/>
</dbReference>
<evidence type="ECO:0000259" key="12">
    <source>
        <dbReference type="PROSITE" id="PS50109"/>
    </source>
</evidence>
<dbReference type="Pfam" id="PF00512">
    <property type="entry name" value="HisKA"/>
    <property type="match status" value="1"/>
</dbReference>
<dbReference type="InterPro" id="IPR003660">
    <property type="entry name" value="HAMP_dom"/>
</dbReference>
<dbReference type="Pfam" id="PF02518">
    <property type="entry name" value="HATPase_c"/>
    <property type="match status" value="1"/>
</dbReference>
<dbReference type="Gene3D" id="1.10.287.130">
    <property type="match status" value="1"/>
</dbReference>
<dbReference type="InterPro" id="IPR050428">
    <property type="entry name" value="TCS_sensor_his_kinase"/>
</dbReference>
<protein>
    <recommendedName>
        <fullName evidence="3">histidine kinase</fullName>
        <ecNumber evidence="3">2.7.13.3</ecNumber>
    </recommendedName>
</protein>